<gene>
    <name evidence="1" type="ORF">L1987_38364</name>
</gene>
<protein>
    <submittedName>
        <fullName evidence="1">Uncharacterized protein</fullName>
    </submittedName>
</protein>
<evidence type="ECO:0000313" key="1">
    <source>
        <dbReference type="EMBL" id="KAI3795707.1"/>
    </source>
</evidence>
<reference evidence="1 2" key="2">
    <citation type="journal article" date="2022" name="Mol. Ecol. Resour.">
        <title>The genomes of chicory, endive, great burdock and yacon provide insights into Asteraceae paleo-polyploidization history and plant inulin production.</title>
        <authorList>
            <person name="Fan W."/>
            <person name="Wang S."/>
            <person name="Wang H."/>
            <person name="Wang A."/>
            <person name="Jiang F."/>
            <person name="Liu H."/>
            <person name="Zhao H."/>
            <person name="Xu D."/>
            <person name="Zhang Y."/>
        </authorList>
    </citation>
    <scope>NUCLEOTIDE SEQUENCE [LARGE SCALE GENOMIC DNA]</scope>
    <source>
        <strain evidence="2">cv. Yunnan</strain>
        <tissue evidence="1">Leaves</tissue>
    </source>
</reference>
<dbReference type="EMBL" id="CM042029">
    <property type="protein sequence ID" value="KAI3795707.1"/>
    <property type="molecule type" value="Genomic_DNA"/>
</dbReference>
<name>A0ACB9HJA9_9ASTR</name>
<proteinExistence type="predicted"/>
<reference evidence="2" key="1">
    <citation type="journal article" date="2022" name="Mol. Ecol. Resour.">
        <title>The genomes of chicory, endive, great burdock and yacon provide insights into Asteraceae palaeo-polyploidization history and plant inulin production.</title>
        <authorList>
            <person name="Fan W."/>
            <person name="Wang S."/>
            <person name="Wang H."/>
            <person name="Wang A."/>
            <person name="Jiang F."/>
            <person name="Liu H."/>
            <person name="Zhao H."/>
            <person name="Xu D."/>
            <person name="Zhang Y."/>
        </authorList>
    </citation>
    <scope>NUCLEOTIDE SEQUENCE [LARGE SCALE GENOMIC DNA]</scope>
    <source>
        <strain evidence="2">cv. Yunnan</strain>
    </source>
</reference>
<sequence length="73" mass="8259">MKSSIELTRNCAFLGKRFQSEPQIFDPNKTNVSSLSQFLTSRRQSSSLSLIGDATDLGFHRHLHALQPDNRNL</sequence>
<organism evidence="1 2">
    <name type="scientific">Smallanthus sonchifolius</name>
    <dbReference type="NCBI Taxonomy" id="185202"/>
    <lineage>
        <taxon>Eukaryota</taxon>
        <taxon>Viridiplantae</taxon>
        <taxon>Streptophyta</taxon>
        <taxon>Embryophyta</taxon>
        <taxon>Tracheophyta</taxon>
        <taxon>Spermatophyta</taxon>
        <taxon>Magnoliopsida</taxon>
        <taxon>eudicotyledons</taxon>
        <taxon>Gunneridae</taxon>
        <taxon>Pentapetalae</taxon>
        <taxon>asterids</taxon>
        <taxon>campanulids</taxon>
        <taxon>Asterales</taxon>
        <taxon>Asteraceae</taxon>
        <taxon>Asteroideae</taxon>
        <taxon>Heliantheae alliance</taxon>
        <taxon>Millerieae</taxon>
        <taxon>Smallanthus</taxon>
    </lineage>
</organism>
<keyword evidence="2" id="KW-1185">Reference proteome</keyword>
<evidence type="ECO:0000313" key="2">
    <source>
        <dbReference type="Proteomes" id="UP001056120"/>
    </source>
</evidence>
<accession>A0ACB9HJA9</accession>
<comment type="caution">
    <text evidence="1">The sequence shown here is derived from an EMBL/GenBank/DDBJ whole genome shotgun (WGS) entry which is preliminary data.</text>
</comment>
<dbReference type="Proteomes" id="UP001056120">
    <property type="component" value="Linkage Group LG12"/>
</dbReference>